<organism evidence="3 4">
    <name type="scientific">Pirellula staleyi (strain ATCC 27377 / DSM 6068 / ICPB 4128)</name>
    <name type="common">Pirella staleyi</name>
    <dbReference type="NCBI Taxonomy" id="530564"/>
    <lineage>
        <taxon>Bacteria</taxon>
        <taxon>Pseudomonadati</taxon>
        <taxon>Planctomycetota</taxon>
        <taxon>Planctomycetia</taxon>
        <taxon>Pirellulales</taxon>
        <taxon>Pirellulaceae</taxon>
        <taxon>Pirellula</taxon>
    </lineage>
</organism>
<keyword evidence="2" id="KW-0732">Signal</keyword>
<evidence type="ECO:0000313" key="4">
    <source>
        <dbReference type="Proteomes" id="UP000001887"/>
    </source>
</evidence>
<evidence type="ECO:0000256" key="2">
    <source>
        <dbReference type="SAM" id="SignalP"/>
    </source>
</evidence>
<feature type="signal peptide" evidence="2">
    <location>
        <begin position="1"/>
        <end position="22"/>
    </location>
</feature>
<dbReference type="AlphaFoldDB" id="D2QWH2"/>
<evidence type="ECO:0008006" key="5">
    <source>
        <dbReference type="Google" id="ProtNLM"/>
    </source>
</evidence>
<dbReference type="KEGG" id="psl:Psta_3111"/>
<gene>
    <name evidence="3" type="ordered locus">Psta_3111</name>
</gene>
<feature type="compositionally biased region" description="Basic and acidic residues" evidence="1">
    <location>
        <begin position="378"/>
        <end position="392"/>
    </location>
</feature>
<dbReference type="Proteomes" id="UP000001887">
    <property type="component" value="Chromosome"/>
</dbReference>
<proteinExistence type="predicted"/>
<dbReference type="PROSITE" id="PS51257">
    <property type="entry name" value="PROKAR_LIPOPROTEIN"/>
    <property type="match status" value="1"/>
</dbReference>
<feature type="compositionally biased region" description="Basic and acidic residues" evidence="1">
    <location>
        <begin position="404"/>
        <end position="417"/>
    </location>
</feature>
<dbReference type="EMBL" id="CP001848">
    <property type="protein sequence ID" value="ADB17775.1"/>
    <property type="molecule type" value="Genomic_DNA"/>
</dbReference>
<dbReference type="eggNOG" id="ENOG50338D1">
    <property type="taxonomic scope" value="Bacteria"/>
</dbReference>
<evidence type="ECO:0000256" key="1">
    <source>
        <dbReference type="SAM" id="MobiDB-lite"/>
    </source>
</evidence>
<accession>D2QWH2</accession>
<dbReference type="HOGENOM" id="CLU_658648_0_0_0"/>
<keyword evidence="4" id="KW-1185">Reference proteome</keyword>
<protein>
    <recommendedName>
        <fullName evidence="5">Secreted protein</fullName>
    </recommendedName>
</protein>
<name>D2QWH2_PIRSD</name>
<feature type="region of interest" description="Disordered" evidence="1">
    <location>
        <begin position="334"/>
        <end position="417"/>
    </location>
</feature>
<reference evidence="3 4" key="1">
    <citation type="journal article" date="2009" name="Stand. Genomic Sci.">
        <title>Complete genome sequence of Pirellula staleyi type strain (ATCC 27377).</title>
        <authorList>
            <person name="Clum A."/>
            <person name="Tindall B.J."/>
            <person name="Sikorski J."/>
            <person name="Ivanova N."/>
            <person name="Mavrommatis K."/>
            <person name="Lucas S."/>
            <person name="Glavina del Rio T."/>
            <person name="Nolan M."/>
            <person name="Chen F."/>
            <person name="Tice H."/>
            <person name="Pitluck S."/>
            <person name="Cheng J.F."/>
            <person name="Chertkov O."/>
            <person name="Brettin T."/>
            <person name="Han C."/>
            <person name="Detter J.C."/>
            <person name="Kuske C."/>
            <person name="Bruce D."/>
            <person name="Goodwin L."/>
            <person name="Ovchinikova G."/>
            <person name="Pati A."/>
            <person name="Mikhailova N."/>
            <person name="Chen A."/>
            <person name="Palaniappan K."/>
            <person name="Land M."/>
            <person name="Hauser L."/>
            <person name="Chang Y.J."/>
            <person name="Jeffries C.D."/>
            <person name="Chain P."/>
            <person name="Rohde M."/>
            <person name="Goker M."/>
            <person name="Bristow J."/>
            <person name="Eisen J.A."/>
            <person name="Markowitz V."/>
            <person name="Hugenholtz P."/>
            <person name="Kyrpides N.C."/>
            <person name="Klenk H.P."/>
            <person name="Lapidus A."/>
        </authorList>
    </citation>
    <scope>NUCLEOTIDE SEQUENCE [LARGE SCALE GENOMIC DNA]</scope>
    <source>
        <strain evidence="4">ATCC 27377 / DSM 6068 / ICPB 4128</strain>
    </source>
</reference>
<feature type="chain" id="PRO_5003035226" description="Secreted protein" evidence="2">
    <location>
        <begin position="23"/>
        <end position="417"/>
    </location>
</feature>
<sequence precursor="true">MLSPRSILAAALLAFACLTALGDDDVLAPRSGFLLLRNGELLDGEITRAGDFFVVTRGSGIEIRMNASEVEFYCRTLGEAYERKAAALRVGDKRSVLELAQWCLRHRLYSECDAQLAAAETLHNDQEKLDPMIELLRSRLQVVQEVPAPASSVAPLTLASVPIDAIETRMKQLPEGTIEKFTAVIQPVLLNRCGANQCHGPNSRNEYQLYRPPSGQLATRRFTQRNLYATLLQLDHARTLESPLLKKASEIHGDLPAPVFDKRTHGQLEELVSWALSVSTENGSAAPSEAVETASAAAPAAVKNVVSSEIKFDPRVQRAGGTSVENLIPATTAQKPATMARGPVQNPPALLDVPSDASQVDKRRDSAAGDLRAVSPSEVEHAAAHAEPESKPIVKKPTAAGDPFDPRVFNERFHGKK</sequence>
<evidence type="ECO:0000313" key="3">
    <source>
        <dbReference type="EMBL" id="ADB17775.1"/>
    </source>
</evidence>
<dbReference type="OrthoDB" id="251278at2"/>